<keyword evidence="3" id="KW-1133">Transmembrane helix</keyword>
<feature type="transmembrane region" description="Helical" evidence="3">
    <location>
        <begin position="22"/>
        <end position="42"/>
    </location>
</feature>
<organism evidence="5 6">
    <name type="scientific">Candidatus Shapirobacteria bacterium CG_4_10_14_0_2_um_filter_40_12</name>
    <dbReference type="NCBI Taxonomy" id="1974871"/>
    <lineage>
        <taxon>Bacteria</taxon>
        <taxon>Candidatus Shapironibacteriota</taxon>
    </lineage>
</organism>
<dbReference type="Gene3D" id="2.60.120.200">
    <property type="match status" value="5"/>
</dbReference>
<reference evidence="6" key="1">
    <citation type="submission" date="2017-09" db="EMBL/GenBank/DDBJ databases">
        <title>Depth-based differentiation of microbial function through sediment-hosted aquifers and enrichment of novel symbionts in the deep terrestrial subsurface.</title>
        <authorList>
            <person name="Probst A.J."/>
            <person name="Ladd B."/>
            <person name="Jarett J.K."/>
            <person name="Geller-Mcgrath D.E."/>
            <person name="Sieber C.M.K."/>
            <person name="Emerson J.B."/>
            <person name="Anantharaman K."/>
            <person name="Thomas B.C."/>
            <person name="Malmstrom R."/>
            <person name="Stieglmeier M."/>
            <person name="Klingl A."/>
            <person name="Woyke T."/>
            <person name="Ryan C.M."/>
            <person name="Banfield J.F."/>
        </authorList>
    </citation>
    <scope>NUCLEOTIDE SEQUENCE [LARGE SCALE GENOMIC DNA]</scope>
</reference>
<feature type="domain" description="LamG-like jellyroll fold" evidence="4">
    <location>
        <begin position="677"/>
        <end position="800"/>
    </location>
</feature>
<feature type="domain" description="LamG-like jellyroll fold" evidence="4">
    <location>
        <begin position="887"/>
        <end position="1007"/>
    </location>
</feature>
<sequence length="1286" mass="138121">MSKGKTPKGKEICFIINPVSRLSFKSLIIIVLFLLIPIVFLLRLNQKGSTVLAEWWNDSWSYRQAINISSHSVGETNVYIIATVNIGSTAKAQADDGDFRFTDATGSLLDYYLASGAGTTAPVFHILIPSFPAGASTYYAYYGNASVTNGFLASGFSTQASNYTIGSYSSEETGGGPIAWWKFDEGVGTTTYDSSGHSNSGAFGTGSSAPTWTDKSQCVTGKCLKFDGSNDYVSAANNNSLDLGLNESKTISAWINIKEAKQQRIVAKYLAGEGGYSFLVRSDNSLRITTNDGAGTTYQAISINTLTLNNWYYVTGIITAGDKLKIYINGKEVSYSTQETYVSDDLSTTNPFRIGTREDLVTDYFNGSIDDVKIYPYSRTAAQIKKDYASGLAGMGSAEGANVNVGSKSAKGLSDGLVGYWKFDEGVGTTSADSSGNSNLATFAAGTSAPIWNSGKFGIGTSFDGNDDYVSTNLDISTNDTNLTMSAWIYWSGDNIEGHIVEANTMQFFINSSNVLQFYSGTAYTTTQPTIATNVWTHVVAVCNSIGHFIYVNGTLASESTNANTCSITGTTTFIGNYFGTKSYAFNGSLDEVRIYNRALSSDDVKALYNYAPGPVAYWDFNEGTGTTAYDSSGNSRNASLLNGANFAPGKFGKALNLNVGTTANQYATFSQINHNFSFTKEAWIYPTATTGCGSENRCSVIGPYFEVLTNLQYYDYSMVALPGWHSGGSIPLNRWSHVAVSYDQSNVKLFVNGIQVYNTAVGSTNSHSSNIIGAAGSNSRNFRGQIDEVKIYDYARTQQQIISDMNAGSSPVSSGRGAIAYYKFDEGRGSTTANWGIGGTALNGTLGSGSSSPTWTNGKVNKSLNFEGDGDVVNLGNNLPTMTEGSISMWVNRTSSTATYQMLFTDASSQFEMCWNNTTNLQFYVNNTAVNTTSASSLNTWFHLVGTFSQTENFQKLYVNGNMVASGTYPGDATAATRYLGSRASSYLYTGLIDEVKIYNYALSSDEVKTDYNAGASFVFGKSAQTIGATTTSLDYCIPGDTTACSAPVAEWKMDEKTGVNVYDTSGNGNTGTVTNATWTNGKIGAALNFDGNGDYVVSATNPSTSQVFTTSFWFNTSTPSTNMYLLDRGGNIHWFELYNSKLRSGTSASNYSDSTTTILANTWYFATMTYDGTNVKQYINGIQQFNVAGGNVAPSGLQLSRYYNGGTYFNGKINQVRIYNYARTPAQVAYDYNKGGPVGWWKMDECQGTQIADWSGNANHGTLSIGASGTQNSVGTCSVGTSAA</sequence>
<evidence type="ECO:0000256" key="3">
    <source>
        <dbReference type="SAM" id="Phobius"/>
    </source>
</evidence>
<dbReference type="InterPro" id="IPR006558">
    <property type="entry name" value="LamG-like"/>
</dbReference>
<name>A0A2M7TSK4_9BACT</name>
<gene>
    <name evidence="5" type="ORF">COY20_03180</name>
</gene>
<feature type="domain" description="LamG-like jellyroll fold" evidence="4">
    <location>
        <begin position="481"/>
        <end position="603"/>
    </location>
</feature>
<keyword evidence="3" id="KW-0812">Transmembrane</keyword>
<proteinExistence type="predicted"/>
<protein>
    <recommendedName>
        <fullName evidence="4">LamG-like jellyroll fold domain-containing protein</fullName>
    </recommendedName>
</protein>
<evidence type="ECO:0000256" key="2">
    <source>
        <dbReference type="ARBA" id="ARBA00023157"/>
    </source>
</evidence>
<evidence type="ECO:0000313" key="5">
    <source>
        <dbReference type="EMBL" id="PIZ58761.1"/>
    </source>
</evidence>
<evidence type="ECO:0000259" key="4">
    <source>
        <dbReference type="SMART" id="SM00560"/>
    </source>
</evidence>
<dbReference type="PANTHER" id="PTHR47635:SF2">
    <property type="entry name" value="LAMG-LIKE JELLYROLL FOLD DOMAIN-CONTAINING PROTEIN"/>
    <property type="match status" value="1"/>
</dbReference>
<keyword evidence="2" id="KW-1015">Disulfide bond</keyword>
<dbReference type="SUPFAM" id="SSF49899">
    <property type="entry name" value="Concanavalin A-like lectins/glucanases"/>
    <property type="match status" value="5"/>
</dbReference>
<dbReference type="InterPro" id="IPR013320">
    <property type="entry name" value="ConA-like_dom_sf"/>
</dbReference>
<accession>A0A2M7TSK4</accession>
<dbReference type="SMART" id="SM00560">
    <property type="entry name" value="LamGL"/>
    <property type="match status" value="4"/>
</dbReference>
<dbReference type="EMBL" id="PFNX01000058">
    <property type="protein sequence ID" value="PIZ58761.1"/>
    <property type="molecule type" value="Genomic_DNA"/>
</dbReference>
<dbReference type="Proteomes" id="UP000229336">
    <property type="component" value="Unassembled WGS sequence"/>
</dbReference>
<dbReference type="PANTHER" id="PTHR47635">
    <property type="entry name" value="CUB DOMAIN-CONTAINING PROTEIN"/>
    <property type="match status" value="1"/>
</dbReference>
<evidence type="ECO:0000256" key="1">
    <source>
        <dbReference type="ARBA" id="ARBA00022729"/>
    </source>
</evidence>
<dbReference type="Pfam" id="PF13385">
    <property type="entry name" value="Laminin_G_3"/>
    <property type="match status" value="5"/>
</dbReference>
<keyword evidence="1" id="KW-0732">Signal</keyword>
<feature type="domain" description="LamG-like jellyroll fold" evidence="4">
    <location>
        <begin position="247"/>
        <end position="382"/>
    </location>
</feature>
<comment type="caution">
    <text evidence="5">The sequence shown here is derived from an EMBL/GenBank/DDBJ whole genome shotgun (WGS) entry which is preliminary data.</text>
</comment>
<evidence type="ECO:0000313" key="6">
    <source>
        <dbReference type="Proteomes" id="UP000229336"/>
    </source>
</evidence>
<keyword evidence="3" id="KW-0472">Membrane</keyword>